<keyword evidence="2" id="KW-1185">Reference proteome</keyword>
<name>A0ABY8ND93_9GAMM</name>
<dbReference type="RefSeq" id="WP_280320498.1">
    <property type="nucleotide sequence ID" value="NZ_CP118605.1"/>
</dbReference>
<evidence type="ECO:0000313" key="1">
    <source>
        <dbReference type="EMBL" id="WGL16675.1"/>
    </source>
</evidence>
<organism evidence="1 2">
    <name type="scientific">Microbulbifer bruguierae</name>
    <dbReference type="NCBI Taxonomy" id="3029061"/>
    <lineage>
        <taxon>Bacteria</taxon>
        <taxon>Pseudomonadati</taxon>
        <taxon>Pseudomonadota</taxon>
        <taxon>Gammaproteobacteria</taxon>
        <taxon>Cellvibrionales</taxon>
        <taxon>Microbulbiferaceae</taxon>
        <taxon>Microbulbifer</taxon>
    </lineage>
</organism>
<protein>
    <submittedName>
        <fullName evidence="1">Uncharacterized protein</fullName>
    </submittedName>
</protein>
<sequence>MKRLAELTKEDLLDCPVWEYYGDDDKTASVSPAHGAVLSEEIPEARCQQIYVALTEYTLANGDMHLGYCSPIDPCGLDYIQPVMLIEGVHIRLYDEDIEGLPEDWTRLGIKFSEVFPLSWRCCVPVDGETVHGTVPE</sequence>
<reference evidence="1 2" key="1">
    <citation type="submission" date="2023-02" db="EMBL/GenBank/DDBJ databases">
        <title>Description and genomic characterization of Microbulbifer bruguierae sp. nov., isolated from the sediment of mangrove plant Bruguiera sexangula.</title>
        <authorList>
            <person name="Long M."/>
        </authorList>
    </citation>
    <scope>NUCLEOTIDE SEQUENCE [LARGE SCALE GENOMIC DNA]</scope>
    <source>
        <strain evidence="1 2">H12</strain>
    </source>
</reference>
<dbReference type="EMBL" id="CP118605">
    <property type="protein sequence ID" value="WGL16675.1"/>
    <property type="molecule type" value="Genomic_DNA"/>
</dbReference>
<proteinExistence type="predicted"/>
<accession>A0ABY8ND93</accession>
<dbReference type="Proteomes" id="UP001236500">
    <property type="component" value="Chromosome"/>
</dbReference>
<evidence type="ECO:0000313" key="2">
    <source>
        <dbReference type="Proteomes" id="UP001236500"/>
    </source>
</evidence>
<gene>
    <name evidence="1" type="ORF">PVT68_18225</name>
</gene>